<keyword evidence="1" id="KW-0067">ATP-binding</keyword>
<feature type="transmembrane region" description="Helical" evidence="2">
    <location>
        <begin position="106"/>
        <end position="126"/>
    </location>
</feature>
<reference evidence="3" key="1">
    <citation type="submission" date="2019-12" db="EMBL/GenBank/DDBJ databases">
        <title>Genome sequencing and annotation of Brassica cretica.</title>
        <authorList>
            <person name="Studholme D.J."/>
            <person name="Sarris P.F."/>
        </authorList>
    </citation>
    <scope>NUCLEOTIDE SEQUENCE</scope>
    <source>
        <strain evidence="3">PFS-102/07</strain>
        <tissue evidence="3">Leaf</tissue>
    </source>
</reference>
<comment type="caution">
    <text evidence="3">The sequence shown here is derived from an EMBL/GenBank/DDBJ whole genome shotgun (WGS) entry which is preliminary data.</text>
</comment>
<dbReference type="PANTHER" id="PTHR48011:SF96">
    <property type="entry name" value="MITOGEN-ACTIVATED PROTEIN KINASE KINASE KINASE 17"/>
    <property type="match status" value="1"/>
</dbReference>
<evidence type="ECO:0000313" key="3">
    <source>
        <dbReference type="EMBL" id="KAF2605103.1"/>
    </source>
</evidence>
<dbReference type="GO" id="GO:0004672">
    <property type="term" value="F:protein kinase activity"/>
    <property type="evidence" value="ECO:0007669"/>
    <property type="project" value="TreeGrafter"/>
</dbReference>
<dbReference type="PROSITE" id="PS00107">
    <property type="entry name" value="PROTEIN_KINASE_ATP"/>
    <property type="match status" value="1"/>
</dbReference>
<keyword evidence="2" id="KW-0812">Transmembrane</keyword>
<dbReference type="GO" id="GO:0007165">
    <property type="term" value="P:signal transduction"/>
    <property type="evidence" value="ECO:0007669"/>
    <property type="project" value="TreeGrafter"/>
</dbReference>
<dbReference type="GO" id="GO:0005524">
    <property type="term" value="F:ATP binding"/>
    <property type="evidence" value="ECO:0007669"/>
    <property type="project" value="UniProtKB-UniRule"/>
</dbReference>
<dbReference type="SUPFAM" id="SSF56112">
    <property type="entry name" value="Protein kinase-like (PK-like)"/>
    <property type="match status" value="1"/>
</dbReference>
<accession>A0A8S9LID8</accession>
<evidence type="ECO:0008006" key="4">
    <source>
        <dbReference type="Google" id="ProtNLM"/>
    </source>
</evidence>
<keyword evidence="2" id="KW-0472">Membrane</keyword>
<evidence type="ECO:0000256" key="1">
    <source>
        <dbReference type="PROSITE-ProRule" id="PRU10141"/>
    </source>
</evidence>
<keyword evidence="1" id="KW-0547">Nucleotide-binding</keyword>
<sequence>MEWTRGRILGRGSTATVCAAMYRSSNEILAVKSSELHRSEFLQREAKILSSLNSPYVIRYRGTETKIESNGVVTYNLLMDPSSYPVVVARRCSSVVLLRLAIRVSLGLRVDVFGVSGLTLAWLVLLATGNGFGFRCLFGGLSIFRSVFSIWLAVRWVYTVQVDCNGGGCQLEAVGTVAIGV</sequence>
<dbReference type="EMBL" id="QGKY02000094">
    <property type="protein sequence ID" value="KAF2605103.1"/>
    <property type="molecule type" value="Genomic_DNA"/>
</dbReference>
<dbReference type="Gene3D" id="3.30.200.20">
    <property type="entry name" value="Phosphorylase Kinase, domain 1"/>
    <property type="match status" value="1"/>
</dbReference>
<evidence type="ECO:0000256" key="2">
    <source>
        <dbReference type="SAM" id="Phobius"/>
    </source>
</evidence>
<keyword evidence="2" id="KW-1133">Transmembrane helix</keyword>
<gene>
    <name evidence="3" type="ORF">F2Q70_00028266</name>
</gene>
<proteinExistence type="predicted"/>
<protein>
    <recommendedName>
        <fullName evidence="4">Protein kinase domain-containing protein</fullName>
    </recommendedName>
</protein>
<name>A0A8S9LID8_BRACR</name>
<dbReference type="AlphaFoldDB" id="A0A8S9LID8"/>
<dbReference type="InterPro" id="IPR017441">
    <property type="entry name" value="Protein_kinase_ATP_BS"/>
</dbReference>
<dbReference type="InterPro" id="IPR052751">
    <property type="entry name" value="Plant_MAPKKK"/>
</dbReference>
<feature type="binding site" evidence="1">
    <location>
        <position position="32"/>
    </location>
    <ligand>
        <name>ATP</name>
        <dbReference type="ChEBI" id="CHEBI:30616"/>
    </ligand>
</feature>
<dbReference type="PANTHER" id="PTHR48011">
    <property type="entry name" value="CCR4-NOT TRANSCRIPTIONAL COMPLEX SUBUNIT CAF120-RELATED"/>
    <property type="match status" value="1"/>
</dbReference>
<organism evidence="3">
    <name type="scientific">Brassica cretica</name>
    <name type="common">Mustard</name>
    <dbReference type="NCBI Taxonomy" id="69181"/>
    <lineage>
        <taxon>Eukaryota</taxon>
        <taxon>Viridiplantae</taxon>
        <taxon>Streptophyta</taxon>
        <taxon>Embryophyta</taxon>
        <taxon>Tracheophyta</taxon>
        <taxon>Spermatophyta</taxon>
        <taxon>Magnoliopsida</taxon>
        <taxon>eudicotyledons</taxon>
        <taxon>Gunneridae</taxon>
        <taxon>Pentapetalae</taxon>
        <taxon>rosids</taxon>
        <taxon>malvids</taxon>
        <taxon>Brassicales</taxon>
        <taxon>Brassicaceae</taxon>
        <taxon>Brassiceae</taxon>
        <taxon>Brassica</taxon>
    </lineage>
</organism>
<dbReference type="InterPro" id="IPR011009">
    <property type="entry name" value="Kinase-like_dom_sf"/>
</dbReference>